<dbReference type="AlphaFoldDB" id="A0A0E0JY86"/>
<dbReference type="eggNOG" id="KOG0118">
    <property type="taxonomic scope" value="Eukaryota"/>
</dbReference>
<feature type="transmembrane region" description="Helical" evidence="2">
    <location>
        <begin position="765"/>
        <end position="790"/>
    </location>
</feature>
<dbReference type="InterPro" id="IPR012677">
    <property type="entry name" value="Nucleotide-bd_a/b_plait_sf"/>
</dbReference>
<dbReference type="InterPro" id="IPR036047">
    <property type="entry name" value="F-box-like_dom_sf"/>
</dbReference>
<reference evidence="4" key="2">
    <citation type="submission" date="2018-05" db="EMBL/GenBank/DDBJ databases">
        <title>OpunRS2 (Oryza punctata Reference Sequence Version 2).</title>
        <authorList>
            <person name="Zhang J."/>
            <person name="Kudrna D."/>
            <person name="Lee S."/>
            <person name="Talag J."/>
            <person name="Welchert J."/>
            <person name="Wing R.A."/>
        </authorList>
    </citation>
    <scope>NUCLEOTIDE SEQUENCE [LARGE SCALE GENOMIC DNA]</scope>
</reference>
<keyword evidence="2" id="KW-1133">Transmembrane helix</keyword>
<evidence type="ECO:0000313" key="5">
    <source>
        <dbReference type="Proteomes" id="UP000026962"/>
    </source>
</evidence>
<evidence type="ECO:0000256" key="1">
    <source>
        <dbReference type="PROSITE-ProRule" id="PRU00176"/>
    </source>
</evidence>
<dbReference type="Pfam" id="PF00076">
    <property type="entry name" value="RRM_1"/>
    <property type="match status" value="2"/>
</dbReference>
<dbReference type="InterPro" id="IPR035979">
    <property type="entry name" value="RBD_domain_sf"/>
</dbReference>
<dbReference type="Proteomes" id="UP000026962">
    <property type="component" value="Chromosome 2"/>
</dbReference>
<dbReference type="OMA" id="LANCYIY"/>
<accession>A0A0E0JY86</accession>
<sequence length="794" mass="87614">MEIELQFQDIIMTSVSDLPTEMLCLIAGRLHAAVDVVRFHAVCREWRGTLHHLTPPQPDAPPPPPLALLPWLLAPGGVACRCVFSKTSYHAPGVCFRDRRVAHADGTASWFIDGVLVNPLTGMIDFDPVNHYPCEWIDGQGFCHRVVSGDGSFLVYGFSPDNYSWSRLFITGHTWDNREEGNWVEELPGAVAFLGGATVSVDLANCYIYKEPLLWLLRTSIPLPDEPGKVRQRSYLLELRGELLLASVLQDAGDDDRLSVSVHAFDMDAAMDAAAHALNPDGTTRDACGSCPSLRSRRARKKTAPASRRDLTIYVNDLSPKVDSCRLREMFSKHGKVVQARVAYDKRGRSRGFGFVTMATQEDFDRALVSDLPPELVCHIGRRLHTAVDAVHFHAVCSDWRRSLCYIPPSPPDQPPTAPLLPWLLAPSSMSESDDAAAAGVACRCVFSKTSYHAPGLCFRDRRVAHANGTGSWFIDGVLVNPLTGMIDDVDPVQYPWKWIDDKGFCHRVVSGDGSLLDLLWLRNTFMPLPDEPGKDDDDRFSVSVHAFDVDAALYALDPDAAVDNAAEAAAAPASPVWEKRDNVLADHVLFLGYPGSFAVEAARFGGDLPGGSAYFVVRSEPCRVYMYSLVDAAAGGGTAAATLVETLPAGWNDERCMWFLPFPCIADPVLTEEQEEDAARANQQRQQGDLRIYVSDLSPKVDSRRLREMYGKHGKVVQARVAYDKRGRSRGFGFVTMATQEGFDRALGRCNAVEKPHHLSTTEIAFGCCLLVLFLLLACYIIASLCRLISRWM</sequence>
<dbReference type="PANTHER" id="PTHR33110:SF44">
    <property type="entry name" value="DUF295 DOMAIN-CONTAINING PROTEIN"/>
    <property type="match status" value="1"/>
</dbReference>
<dbReference type="Gene3D" id="3.30.70.330">
    <property type="match status" value="2"/>
</dbReference>
<feature type="domain" description="RRM" evidence="3">
    <location>
        <begin position="311"/>
        <end position="384"/>
    </location>
</feature>
<dbReference type="SUPFAM" id="SSF81383">
    <property type="entry name" value="F-box domain"/>
    <property type="match status" value="2"/>
</dbReference>
<dbReference type="GO" id="GO:0003723">
    <property type="term" value="F:RNA binding"/>
    <property type="evidence" value="ECO:0007669"/>
    <property type="project" value="UniProtKB-UniRule"/>
</dbReference>
<dbReference type="Gramene" id="OPUNC02G10270.1">
    <property type="protein sequence ID" value="OPUNC02G10270.1"/>
    <property type="gene ID" value="OPUNC02G10270"/>
</dbReference>
<evidence type="ECO:0000259" key="3">
    <source>
        <dbReference type="PROSITE" id="PS50102"/>
    </source>
</evidence>
<organism evidence="4">
    <name type="scientific">Oryza punctata</name>
    <name type="common">Red rice</name>
    <dbReference type="NCBI Taxonomy" id="4537"/>
    <lineage>
        <taxon>Eukaryota</taxon>
        <taxon>Viridiplantae</taxon>
        <taxon>Streptophyta</taxon>
        <taxon>Embryophyta</taxon>
        <taxon>Tracheophyta</taxon>
        <taxon>Spermatophyta</taxon>
        <taxon>Magnoliopsida</taxon>
        <taxon>Liliopsida</taxon>
        <taxon>Poales</taxon>
        <taxon>Poaceae</taxon>
        <taxon>BOP clade</taxon>
        <taxon>Oryzoideae</taxon>
        <taxon>Oryzeae</taxon>
        <taxon>Oryzinae</taxon>
        <taxon>Oryza</taxon>
    </lineage>
</organism>
<dbReference type="EnsemblPlants" id="OPUNC02G10270.1">
    <property type="protein sequence ID" value="OPUNC02G10270.1"/>
    <property type="gene ID" value="OPUNC02G10270"/>
</dbReference>
<keyword evidence="1" id="KW-0694">RNA-binding</keyword>
<dbReference type="SMART" id="SM00360">
    <property type="entry name" value="RRM"/>
    <property type="match status" value="2"/>
</dbReference>
<keyword evidence="2" id="KW-0472">Membrane</keyword>
<evidence type="ECO:0000313" key="4">
    <source>
        <dbReference type="EnsemblPlants" id="OPUNC02G10270.1"/>
    </source>
</evidence>
<dbReference type="PROSITE" id="PS50102">
    <property type="entry name" value="RRM"/>
    <property type="match status" value="2"/>
</dbReference>
<feature type="domain" description="RRM" evidence="3">
    <location>
        <begin position="691"/>
        <end position="759"/>
    </location>
</feature>
<keyword evidence="2" id="KW-0812">Transmembrane</keyword>
<proteinExistence type="predicted"/>
<dbReference type="PANTHER" id="PTHR33110">
    <property type="entry name" value="F-BOX/KELCH-REPEAT PROTEIN-RELATED"/>
    <property type="match status" value="1"/>
</dbReference>
<dbReference type="CDD" id="cd09917">
    <property type="entry name" value="F-box_SF"/>
    <property type="match status" value="1"/>
</dbReference>
<dbReference type="STRING" id="4537.A0A0E0JY86"/>
<reference evidence="4" key="1">
    <citation type="submission" date="2015-04" db="UniProtKB">
        <authorList>
            <consortium name="EnsemblPlants"/>
        </authorList>
    </citation>
    <scope>IDENTIFICATION</scope>
</reference>
<name>A0A0E0JY86_ORYPU</name>
<keyword evidence="5" id="KW-1185">Reference proteome</keyword>
<dbReference type="SUPFAM" id="SSF54928">
    <property type="entry name" value="RNA-binding domain, RBD"/>
    <property type="match status" value="2"/>
</dbReference>
<dbReference type="HOGENOM" id="CLU_353901_0_0_1"/>
<evidence type="ECO:0000256" key="2">
    <source>
        <dbReference type="SAM" id="Phobius"/>
    </source>
</evidence>
<protein>
    <recommendedName>
        <fullName evidence="3">RRM domain-containing protein</fullName>
    </recommendedName>
</protein>
<dbReference type="InterPro" id="IPR000504">
    <property type="entry name" value="RRM_dom"/>
</dbReference>